<comment type="similarity">
    <text evidence="1">Belongs to the glycosyltransferase GT106 family.</text>
</comment>
<feature type="region of interest" description="Disordered" evidence="6">
    <location>
        <begin position="78"/>
        <end position="97"/>
    </location>
</feature>
<keyword evidence="2" id="KW-0808">Transferase</keyword>
<evidence type="ECO:0000256" key="5">
    <source>
        <dbReference type="ARBA" id="ARBA00030350"/>
    </source>
</evidence>
<evidence type="ECO:0000256" key="2">
    <source>
        <dbReference type="ARBA" id="ARBA00022679"/>
    </source>
</evidence>
<name>A0AAW1PT64_9CHLO</name>
<dbReference type="GO" id="GO:0016740">
    <property type="term" value="F:transferase activity"/>
    <property type="evidence" value="ECO:0007669"/>
    <property type="project" value="UniProtKB-KW"/>
</dbReference>
<gene>
    <name evidence="8" type="ORF">WJX73_006017</name>
</gene>
<keyword evidence="7" id="KW-1133">Transmembrane helix</keyword>
<dbReference type="InterPro" id="IPR019378">
    <property type="entry name" value="GDP-Fuc_O-FucTrfase"/>
</dbReference>
<accession>A0AAW1PT64</accession>
<dbReference type="Proteomes" id="UP001465755">
    <property type="component" value="Unassembled WGS sequence"/>
</dbReference>
<proteinExistence type="inferred from homology"/>
<evidence type="ECO:0000313" key="8">
    <source>
        <dbReference type="EMBL" id="KAK9811137.1"/>
    </source>
</evidence>
<organism evidence="8 9">
    <name type="scientific">Symbiochloris irregularis</name>
    <dbReference type="NCBI Taxonomy" id="706552"/>
    <lineage>
        <taxon>Eukaryota</taxon>
        <taxon>Viridiplantae</taxon>
        <taxon>Chlorophyta</taxon>
        <taxon>core chlorophytes</taxon>
        <taxon>Trebouxiophyceae</taxon>
        <taxon>Trebouxiales</taxon>
        <taxon>Trebouxiaceae</taxon>
        <taxon>Symbiochloris</taxon>
    </lineage>
</organism>
<comment type="caution">
    <text evidence="8">The sequence shown here is derived from an EMBL/GenBank/DDBJ whole genome shotgun (WGS) entry which is preliminary data.</text>
</comment>
<keyword evidence="7" id="KW-0812">Transmembrane</keyword>
<sequence>MQQPRSRRETFFLLGIVAIAGFFIWRLCQFGSSVPQSNTFTAVLSTTQVMPRAAGGRDGDQSAKVITELVIGRDQGDQRFKQHRKTSLPAETGRSNQRGTSLAALVGLQADAAVKTQPDKPPLLVLPGVLGGSSTTQQGSATLGKSEVTTSRVSSETATGGVRVPVDFDWQTYLLYHPELRDEENIETEEQAKQHYLAKGRAEGRIYKRLRVLLRYTACTGLINQHYSHIAAFALGAVLGAELVLPPAVKRDSFAHYFSTFKEQNEVKWSADPLDALLDVDKIIEFWRVRGLIIHKTPSLTPFPDLTQPETAFPLYQQKGLDEECVTRLDGVYLQNLDMPELIEKARMAVITQASAALRANPDRDLDHVVLDLPCTFFMLRSLSNLRVVTEVAKSLYFSPKLHAMADRVVKGMAIAGGRDEFNAVHLRIEKDARDWSTIMGGEAVVWHNYIMAMQKAGFSSAVGCYAASGLLTYGADEDMMQIIKTLEGKGLCHAVYYKELFLPKDELEALNSEQKALLDFLVLANGKAFVGFGSSTFSFYLREYRALQSIPRSSSVLVDASVIGTDSLFNSAGTVI</sequence>
<evidence type="ECO:0000256" key="1">
    <source>
        <dbReference type="ARBA" id="ARBA00007737"/>
    </source>
</evidence>
<evidence type="ECO:0000256" key="6">
    <source>
        <dbReference type="SAM" id="MobiDB-lite"/>
    </source>
</evidence>
<dbReference type="EMBL" id="JALJOQ010000011">
    <property type="protein sequence ID" value="KAK9811137.1"/>
    <property type="molecule type" value="Genomic_DNA"/>
</dbReference>
<evidence type="ECO:0000256" key="4">
    <source>
        <dbReference type="ARBA" id="ARBA00023277"/>
    </source>
</evidence>
<evidence type="ECO:0000256" key="7">
    <source>
        <dbReference type="SAM" id="Phobius"/>
    </source>
</evidence>
<keyword evidence="4" id="KW-0119">Carbohydrate metabolism</keyword>
<evidence type="ECO:0000313" key="9">
    <source>
        <dbReference type="Proteomes" id="UP001465755"/>
    </source>
</evidence>
<dbReference type="AlphaFoldDB" id="A0AAW1PT64"/>
<keyword evidence="7" id="KW-0472">Membrane</keyword>
<keyword evidence="9" id="KW-1185">Reference proteome</keyword>
<evidence type="ECO:0000256" key="3">
    <source>
        <dbReference type="ARBA" id="ARBA00023253"/>
    </source>
</evidence>
<dbReference type="Gene3D" id="3.40.50.11350">
    <property type="match status" value="1"/>
</dbReference>
<feature type="transmembrane region" description="Helical" evidence="7">
    <location>
        <begin position="12"/>
        <end position="32"/>
    </location>
</feature>
<reference evidence="8 9" key="1">
    <citation type="journal article" date="2024" name="Nat. Commun.">
        <title>Phylogenomics reveals the evolutionary origins of lichenization in chlorophyte algae.</title>
        <authorList>
            <person name="Puginier C."/>
            <person name="Libourel C."/>
            <person name="Otte J."/>
            <person name="Skaloud P."/>
            <person name="Haon M."/>
            <person name="Grisel S."/>
            <person name="Petersen M."/>
            <person name="Berrin J.G."/>
            <person name="Delaux P.M."/>
            <person name="Dal Grande F."/>
            <person name="Keller J."/>
        </authorList>
    </citation>
    <scope>NUCLEOTIDE SEQUENCE [LARGE SCALE GENOMIC DNA]</scope>
    <source>
        <strain evidence="8 9">SAG 2036</strain>
    </source>
</reference>
<dbReference type="Pfam" id="PF10250">
    <property type="entry name" value="O-FucT"/>
    <property type="match status" value="1"/>
</dbReference>
<keyword evidence="3" id="KW-0294">Fucose metabolism</keyword>
<dbReference type="GO" id="GO:0006004">
    <property type="term" value="P:fucose metabolic process"/>
    <property type="evidence" value="ECO:0007669"/>
    <property type="project" value="UniProtKB-KW"/>
</dbReference>
<dbReference type="CDD" id="cd11296">
    <property type="entry name" value="O-FucT_like"/>
    <property type="match status" value="1"/>
</dbReference>
<protein>
    <recommendedName>
        <fullName evidence="5">O-fucosyltransferase family protein</fullName>
    </recommendedName>
</protein>